<accession>E4SCJ3</accession>
<dbReference type="Pfam" id="PF04055">
    <property type="entry name" value="Radical_SAM"/>
    <property type="match status" value="1"/>
</dbReference>
<dbReference type="InterPro" id="IPR058240">
    <property type="entry name" value="rSAM_sf"/>
</dbReference>
<dbReference type="InterPro" id="IPR050377">
    <property type="entry name" value="Radical_SAM_PqqE_MftC-like"/>
</dbReference>
<evidence type="ECO:0000313" key="8">
    <source>
        <dbReference type="EMBL" id="ADQ45927.1"/>
    </source>
</evidence>
<protein>
    <submittedName>
        <fullName evidence="8">Radical SAM domain protein</fullName>
    </submittedName>
</protein>
<dbReference type="Pfam" id="PF13186">
    <property type="entry name" value="SPASM"/>
    <property type="match status" value="1"/>
</dbReference>
<evidence type="ECO:0000259" key="7">
    <source>
        <dbReference type="PROSITE" id="PS51918"/>
    </source>
</evidence>
<dbReference type="InterPro" id="IPR007197">
    <property type="entry name" value="rSAM"/>
</dbReference>
<dbReference type="GO" id="GO:0051536">
    <property type="term" value="F:iron-sulfur cluster binding"/>
    <property type="evidence" value="ECO:0007669"/>
    <property type="project" value="UniProtKB-KW"/>
</dbReference>
<dbReference type="HOGENOM" id="CLU_009273_1_2_9"/>
<dbReference type="EMBL" id="CP002330">
    <property type="protein sequence ID" value="ADQ45927.1"/>
    <property type="molecule type" value="Genomic_DNA"/>
</dbReference>
<evidence type="ECO:0000256" key="3">
    <source>
        <dbReference type="ARBA" id="ARBA00022691"/>
    </source>
</evidence>
<evidence type="ECO:0000256" key="5">
    <source>
        <dbReference type="ARBA" id="ARBA00023004"/>
    </source>
</evidence>
<dbReference type="InterPro" id="IPR034391">
    <property type="entry name" value="AdoMet-like_SPASM_containing"/>
</dbReference>
<dbReference type="SFLD" id="SFLDG01387">
    <property type="entry name" value="BtrN-like_SPASM_domain_contain"/>
    <property type="match status" value="1"/>
</dbReference>
<organism evidence="8 9">
    <name type="scientific">Caldicellulosiruptor kronotskyensis (strain DSM 18902 / VKM B-2412 / 2002)</name>
    <dbReference type="NCBI Taxonomy" id="632348"/>
    <lineage>
        <taxon>Bacteria</taxon>
        <taxon>Bacillati</taxon>
        <taxon>Bacillota</taxon>
        <taxon>Bacillota incertae sedis</taxon>
        <taxon>Caldicellulosiruptorales</taxon>
        <taxon>Caldicellulosiruptoraceae</taxon>
        <taxon>Caldicellulosiruptor</taxon>
    </lineage>
</organism>
<dbReference type="OrthoDB" id="9810775at2"/>
<dbReference type="GO" id="GO:0003824">
    <property type="term" value="F:catalytic activity"/>
    <property type="evidence" value="ECO:0007669"/>
    <property type="project" value="InterPro"/>
</dbReference>
<feature type="domain" description="Radical SAM core" evidence="7">
    <location>
        <begin position="22"/>
        <end position="258"/>
    </location>
</feature>
<keyword evidence="9" id="KW-1185">Reference proteome</keyword>
<dbReference type="CDD" id="cd01335">
    <property type="entry name" value="Radical_SAM"/>
    <property type="match status" value="1"/>
</dbReference>
<keyword evidence="3" id="KW-0949">S-adenosyl-L-methionine</keyword>
<dbReference type="InterPro" id="IPR006638">
    <property type="entry name" value="Elp3/MiaA/NifB-like_rSAM"/>
</dbReference>
<dbReference type="PATRIC" id="fig|632348.3.peg.1118"/>
<dbReference type="GO" id="GO:0046872">
    <property type="term" value="F:metal ion binding"/>
    <property type="evidence" value="ECO:0007669"/>
    <property type="project" value="UniProtKB-KW"/>
</dbReference>
<keyword evidence="2" id="KW-0004">4Fe-4S</keyword>
<evidence type="ECO:0000256" key="1">
    <source>
        <dbReference type="ARBA" id="ARBA00001966"/>
    </source>
</evidence>
<dbReference type="InterPro" id="IPR013785">
    <property type="entry name" value="Aldolase_TIM"/>
</dbReference>
<dbReference type="AlphaFoldDB" id="E4SCJ3"/>
<dbReference type="Gene3D" id="3.20.20.70">
    <property type="entry name" value="Aldolase class I"/>
    <property type="match status" value="1"/>
</dbReference>
<evidence type="ECO:0000256" key="4">
    <source>
        <dbReference type="ARBA" id="ARBA00022723"/>
    </source>
</evidence>
<dbReference type="Proteomes" id="UP000006835">
    <property type="component" value="Chromosome"/>
</dbReference>
<dbReference type="InterPro" id="IPR023885">
    <property type="entry name" value="4Fe4S-binding_SPASM_dom"/>
</dbReference>
<dbReference type="KEGG" id="ckn:Calkro_1056"/>
<keyword evidence="6" id="KW-0411">Iron-sulfur</keyword>
<dbReference type="SUPFAM" id="SSF102114">
    <property type="entry name" value="Radical SAM enzymes"/>
    <property type="match status" value="1"/>
</dbReference>
<dbReference type="CDD" id="cd21109">
    <property type="entry name" value="SPASM"/>
    <property type="match status" value="1"/>
</dbReference>
<name>E4SCJ3_CALK2</name>
<comment type="cofactor">
    <cofactor evidence="1">
        <name>[4Fe-4S] cluster</name>
        <dbReference type="ChEBI" id="CHEBI:49883"/>
    </cofactor>
</comment>
<keyword evidence="5" id="KW-0408">Iron</keyword>
<dbReference type="SFLD" id="SFLDG01067">
    <property type="entry name" value="SPASM/twitch_domain_containing"/>
    <property type="match status" value="1"/>
</dbReference>
<dbReference type="PROSITE" id="PS51918">
    <property type="entry name" value="RADICAL_SAM"/>
    <property type="match status" value="1"/>
</dbReference>
<evidence type="ECO:0000313" key="9">
    <source>
        <dbReference type="Proteomes" id="UP000006835"/>
    </source>
</evidence>
<evidence type="ECO:0000256" key="2">
    <source>
        <dbReference type="ARBA" id="ARBA00022485"/>
    </source>
</evidence>
<dbReference type="PANTHER" id="PTHR11228:SF34">
    <property type="entry name" value="TUNGSTEN-CONTAINING ALDEHYDE FERREDOXIN OXIDOREDUCTASE COFACTOR MODIFYING PROTEIN"/>
    <property type="match status" value="1"/>
</dbReference>
<keyword evidence="4" id="KW-0479">Metal-binding</keyword>
<sequence>MKAKIKPSYDTNRKRLADIIPLSAPFTIFIEPTRYCNFKCFYCLHSTKDDKNGAWRMLGYRIKHMQFEMYEKILYDIKEFPERPKRIVFSGLGEPLMNPQLLRMIAKAKELNIADRLDILTNASLLTPELADALIESGVTRIQISLQGLDALKYKEVAKVDLDFSKFYDNLKYLYEHKGDCTIFIKIIDALLDNEVDMNRFYNLFGDICDQIYIEHLITLQPPMGDHKGLADNSRNLHNEEVSYRHVCAVIFYMLQIDVDGNVYPCPVNGLPQELIIGNIHVESLNRIWNGEKRINLIREHLKFNRNKIPGCSGCVSIACILDSNEYLDDVAGELLKRFNNFTKEM</sequence>
<reference key="1">
    <citation type="submission" date="2010-11" db="EMBL/GenBank/DDBJ databases">
        <title>Complete sequence of Caldicellulosiruptor kronotskyensis 2002.</title>
        <authorList>
            <consortium name="US DOE Joint Genome Institute"/>
            <person name="Lucas S."/>
            <person name="Copeland A."/>
            <person name="Lapidus A."/>
            <person name="Cheng J.-F."/>
            <person name="Bruce D."/>
            <person name="Goodwin L."/>
            <person name="Pitluck S."/>
            <person name="Davenport K."/>
            <person name="Detter J.C."/>
            <person name="Han C."/>
            <person name="Tapia R."/>
            <person name="Land M."/>
            <person name="Hauser L."/>
            <person name="Jeffries C."/>
            <person name="Kyrpides N."/>
            <person name="Ivanova N."/>
            <person name="Mikhailova N."/>
            <person name="Blumer-Schuette S.E."/>
            <person name="Kelly R.M."/>
            <person name="Woyke T."/>
        </authorList>
    </citation>
    <scope>NUCLEOTIDE SEQUENCE</scope>
    <source>
        <strain>2002</strain>
    </source>
</reference>
<evidence type="ECO:0000256" key="6">
    <source>
        <dbReference type="ARBA" id="ARBA00023014"/>
    </source>
</evidence>
<dbReference type="SMART" id="SM00729">
    <property type="entry name" value="Elp3"/>
    <property type="match status" value="1"/>
</dbReference>
<dbReference type="PANTHER" id="PTHR11228">
    <property type="entry name" value="RADICAL SAM DOMAIN PROTEIN"/>
    <property type="match status" value="1"/>
</dbReference>
<dbReference type="SFLD" id="SFLDS00029">
    <property type="entry name" value="Radical_SAM"/>
    <property type="match status" value="1"/>
</dbReference>
<gene>
    <name evidence="8" type="ordered locus">Calkro_1056</name>
</gene>
<reference evidence="8 9" key="2">
    <citation type="journal article" date="2011" name="J. Bacteriol.">
        <title>Complete genome sequences for the anaerobic, extremely thermophilic plant biomass-degrading bacteria Caldicellulosiruptor hydrothermalis, Caldicellulosiruptor kristjanssonii, Caldicellulosiruptor kronotskyensis, Caldicellulosiruptor owensenis, and Caldicellulosiruptor lactoaceticus.</title>
        <authorList>
            <person name="Blumer-Schuette S.E."/>
            <person name="Ozdemir I."/>
            <person name="Mistry D."/>
            <person name="Lucas S."/>
            <person name="Lapidus A."/>
            <person name="Cheng J.F."/>
            <person name="Goodwin L.A."/>
            <person name="Pitluck S."/>
            <person name="Land M.L."/>
            <person name="Hauser L.J."/>
            <person name="Woyke T."/>
            <person name="Mikhailova N."/>
            <person name="Pati A."/>
            <person name="Kyrpides N.C."/>
            <person name="Ivanova N."/>
            <person name="Detter J.C."/>
            <person name="Walston-Davenport K."/>
            <person name="Han S."/>
            <person name="Adams M.W."/>
            <person name="Kelly R.M."/>
        </authorList>
    </citation>
    <scope>NUCLEOTIDE SEQUENCE [LARGE SCALE GENOMIC DNA]</scope>
    <source>
        <strain evidence="9">DSM 18902 / VKM B-2412 / 2002</strain>
    </source>
</reference>
<proteinExistence type="predicted"/>